<dbReference type="EMBL" id="CP024201">
    <property type="protein sequence ID" value="ATQ42990.1"/>
    <property type="molecule type" value="Genomic_DNA"/>
</dbReference>
<dbReference type="RefSeq" id="WP_099622241.1">
    <property type="nucleotide sequence ID" value="NZ_CP024201.1"/>
</dbReference>
<name>A0A2D2AY98_9CAUL</name>
<proteinExistence type="predicted"/>
<evidence type="ECO:0000313" key="2">
    <source>
        <dbReference type="EMBL" id="ATQ42990.1"/>
    </source>
</evidence>
<organism evidence="2 3">
    <name type="scientific">Caulobacter mirabilis</name>
    <dbReference type="NCBI Taxonomy" id="69666"/>
    <lineage>
        <taxon>Bacteria</taxon>
        <taxon>Pseudomonadati</taxon>
        <taxon>Pseudomonadota</taxon>
        <taxon>Alphaproteobacteria</taxon>
        <taxon>Caulobacterales</taxon>
        <taxon>Caulobacteraceae</taxon>
        <taxon>Caulobacter</taxon>
    </lineage>
</organism>
<dbReference type="OrthoDB" id="6058248at2"/>
<feature type="chain" id="PRO_5013695948" evidence="1">
    <location>
        <begin position="24"/>
        <end position="159"/>
    </location>
</feature>
<keyword evidence="3" id="KW-1185">Reference proteome</keyword>
<feature type="signal peptide" evidence="1">
    <location>
        <begin position="1"/>
        <end position="23"/>
    </location>
</feature>
<evidence type="ECO:0000256" key="1">
    <source>
        <dbReference type="SAM" id="SignalP"/>
    </source>
</evidence>
<accession>A0A2D2AY98</accession>
<keyword evidence="1" id="KW-0732">Signal</keyword>
<evidence type="ECO:0000313" key="3">
    <source>
        <dbReference type="Proteomes" id="UP000228945"/>
    </source>
</evidence>
<protein>
    <submittedName>
        <fullName evidence="2">Uncharacterized protein</fullName>
    </submittedName>
</protein>
<dbReference type="Proteomes" id="UP000228945">
    <property type="component" value="Chromosome"/>
</dbReference>
<dbReference type="KEGG" id="cmb:CSW64_11505"/>
<gene>
    <name evidence="2" type="ORF">CSW64_11505</name>
</gene>
<dbReference type="AlphaFoldDB" id="A0A2D2AY98"/>
<sequence>MNLRVVTGLSLAVLLASAASAWAGDGQQMLSPPPPHPDLLEVPPTELEYSDVASALAAVRAKPGVKRGELRGWATYSDESASTIWQFAPESHPAYPALVKLRMVKLKRALVVEVHVLCDVRGAICDELRVAKDKEIEALARASAQEADRKAAARPASRP</sequence>
<reference evidence="2 3" key="1">
    <citation type="submission" date="2017-10" db="EMBL/GenBank/DDBJ databases">
        <title>Genome sequence of Caulobacter mirabilis FWC38.</title>
        <authorList>
            <person name="Fiebig A."/>
            <person name="Crosson S."/>
        </authorList>
    </citation>
    <scope>NUCLEOTIDE SEQUENCE [LARGE SCALE GENOMIC DNA]</scope>
    <source>
        <strain evidence="2 3">FWC 38</strain>
    </source>
</reference>